<reference evidence="1 2" key="1">
    <citation type="submission" date="2015-01" db="EMBL/GenBank/DDBJ databases">
        <title>Evolution of Trichinella species and genotypes.</title>
        <authorList>
            <person name="Korhonen P.K."/>
            <person name="Edoardo P."/>
            <person name="Giuseppe L.R."/>
            <person name="Gasser R.B."/>
        </authorList>
    </citation>
    <scope>NUCLEOTIDE SEQUENCE [LARGE SCALE GENOMIC DNA]</scope>
    <source>
        <strain evidence="1">ISS37</strain>
    </source>
</reference>
<comment type="caution">
    <text evidence="1">The sequence shown here is derived from an EMBL/GenBank/DDBJ whole genome shotgun (WGS) entry which is preliminary data.</text>
</comment>
<feature type="non-terminal residue" evidence="1">
    <location>
        <position position="1"/>
    </location>
</feature>
<proteinExistence type="predicted"/>
<organism evidence="1 2">
    <name type="scientific">Trichinella nelsoni</name>
    <dbReference type="NCBI Taxonomy" id="6336"/>
    <lineage>
        <taxon>Eukaryota</taxon>
        <taxon>Metazoa</taxon>
        <taxon>Ecdysozoa</taxon>
        <taxon>Nematoda</taxon>
        <taxon>Enoplea</taxon>
        <taxon>Dorylaimia</taxon>
        <taxon>Trichinellida</taxon>
        <taxon>Trichinellidae</taxon>
        <taxon>Trichinella</taxon>
    </lineage>
</organism>
<dbReference type="AlphaFoldDB" id="A0A0V0RBB5"/>
<accession>A0A0V0RBB5</accession>
<protein>
    <submittedName>
        <fullName evidence="1">Uncharacterized protein</fullName>
    </submittedName>
</protein>
<evidence type="ECO:0000313" key="2">
    <source>
        <dbReference type="Proteomes" id="UP000054630"/>
    </source>
</evidence>
<name>A0A0V0RBB5_9BILA</name>
<dbReference type="EMBL" id="JYDL01001499">
    <property type="protein sequence ID" value="KRX11746.1"/>
    <property type="molecule type" value="Genomic_DNA"/>
</dbReference>
<sequence>LLALLPVVEFSVKSPPNTLFSGHVQKLTGFISG</sequence>
<dbReference type="Proteomes" id="UP000054630">
    <property type="component" value="Unassembled WGS sequence"/>
</dbReference>
<keyword evidence="2" id="KW-1185">Reference proteome</keyword>
<feature type="non-terminal residue" evidence="1">
    <location>
        <position position="33"/>
    </location>
</feature>
<evidence type="ECO:0000313" key="1">
    <source>
        <dbReference type="EMBL" id="KRX11746.1"/>
    </source>
</evidence>
<gene>
    <name evidence="1" type="ORF">T07_11825</name>
</gene>